<protein>
    <submittedName>
        <fullName evidence="7">Uncharacterized protein</fullName>
    </submittedName>
</protein>
<dbReference type="PANTHER" id="PTHR30618">
    <property type="entry name" value="NCS1 FAMILY PURINE/PYRIMIDINE TRANSPORTER"/>
    <property type="match status" value="1"/>
</dbReference>
<feature type="transmembrane region" description="Helical" evidence="6">
    <location>
        <begin position="368"/>
        <end position="387"/>
    </location>
</feature>
<evidence type="ECO:0000256" key="6">
    <source>
        <dbReference type="SAM" id="Phobius"/>
    </source>
</evidence>
<evidence type="ECO:0000313" key="7">
    <source>
        <dbReference type="EMBL" id="PYI12915.1"/>
    </source>
</evidence>
<dbReference type="Proteomes" id="UP000249829">
    <property type="component" value="Unassembled WGS sequence"/>
</dbReference>
<feature type="transmembrane region" description="Helical" evidence="6">
    <location>
        <begin position="133"/>
        <end position="155"/>
    </location>
</feature>
<comment type="subcellular location">
    <subcellularLocation>
        <location evidence="1">Membrane</location>
        <topology evidence="1">Multi-pass membrane protein</topology>
    </subcellularLocation>
</comment>
<dbReference type="AlphaFoldDB" id="A0A2V5GPG6"/>
<feature type="transmembrane region" description="Helical" evidence="6">
    <location>
        <begin position="393"/>
        <end position="417"/>
    </location>
</feature>
<dbReference type="CDD" id="cd11482">
    <property type="entry name" value="SLC-NCS1sbd_NRT1-like"/>
    <property type="match status" value="1"/>
</dbReference>
<dbReference type="InterPro" id="IPR045225">
    <property type="entry name" value="Uracil/uridine/allantoin_perm"/>
</dbReference>
<dbReference type="Pfam" id="PF02133">
    <property type="entry name" value="Transp_cyt_pur"/>
    <property type="match status" value="1"/>
</dbReference>
<feature type="transmembrane region" description="Helical" evidence="6">
    <location>
        <begin position="285"/>
        <end position="305"/>
    </location>
</feature>
<feature type="transmembrane region" description="Helical" evidence="6">
    <location>
        <begin position="244"/>
        <end position="264"/>
    </location>
</feature>
<organism evidence="7 8">
    <name type="scientific">Aspergillus violaceofuscus (strain CBS 115571)</name>
    <dbReference type="NCBI Taxonomy" id="1450538"/>
    <lineage>
        <taxon>Eukaryota</taxon>
        <taxon>Fungi</taxon>
        <taxon>Dikarya</taxon>
        <taxon>Ascomycota</taxon>
        <taxon>Pezizomycotina</taxon>
        <taxon>Eurotiomycetes</taxon>
        <taxon>Eurotiomycetidae</taxon>
        <taxon>Eurotiales</taxon>
        <taxon>Aspergillaceae</taxon>
        <taxon>Aspergillus</taxon>
    </lineage>
</organism>
<comment type="similarity">
    <text evidence="2">Belongs to the purine-cytosine permease (2.A.39) family.</text>
</comment>
<keyword evidence="5 6" id="KW-0472">Membrane</keyword>
<sequence>MDNFGRGKWTLKSRRLATEGSSLAPSGIRSNQDLDPIPPQQMTWNGLDFANYWVSDLVNITSWSVGTAPLLVGLSTVDTVTILFLSGICNAVPTILNGYVGSDYHIPFPIAIRSSFGYYFGYFPVFSRAILSAVWLGVNCYYGLFAMTEAIAAIWPSYRNIPNHLPTSAGITTQQMISFFLFSCLHIPFMMIPVGRLKKLFLWKTILIVPVSIAMTVWICVAAADVQGIFNQPARVTGAAHRWLFVATFSSTTNSWLTSAINMSDFSRFSKRTRGQWAQLPTIPILKTIYSVLGLAVVGAGRVLYDEDLSSPVAMLPYWHTTGGGRFLAFCCACLWLLAQISCDLSANSVPFGHDAMAILPRWLNVRRGSILCLCLGTWAMVPWLIVNSASKFLTFMSAYGVFLCPICSIMIVDYFLVRKRKLNLLDLYHPHGCYRYFAGVNWRALVTEIAFIAINLPGMINTITPSIPIPVALLRIYQMNWFITTVGSFFVYWGLCLVFPPTESLSTAILTSGEIAIDVVTGLQEVEMGGDSKA</sequence>
<feature type="transmembrane region" description="Helical" evidence="6">
    <location>
        <begin position="477"/>
        <end position="500"/>
    </location>
</feature>
<dbReference type="GO" id="GO:0015205">
    <property type="term" value="F:nucleobase transmembrane transporter activity"/>
    <property type="evidence" value="ECO:0007669"/>
    <property type="project" value="TreeGrafter"/>
</dbReference>
<evidence type="ECO:0000256" key="4">
    <source>
        <dbReference type="ARBA" id="ARBA00022989"/>
    </source>
</evidence>
<accession>A0A2V5GPG6</accession>
<dbReference type="Gene3D" id="1.10.4160.10">
    <property type="entry name" value="Hydantoin permease"/>
    <property type="match status" value="1"/>
</dbReference>
<evidence type="ECO:0000256" key="5">
    <source>
        <dbReference type="ARBA" id="ARBA00023136"/>
    </source>
</evidence>
<name>A0A2V5GPG6_ASPV1</name>
<gene>
    <name evidence="7" type="ORF">BO99DRAFT_427469</name>
</gene>
<evidence type="ECO:0000313" key="8">
    <source>
        <dbReference type="Proteomes" id="UP000249829"/>
    </source>
</evidence>
<evidence type="ECO:0000256" key="1">
    <source>
        <dbReference type="ARBA" id="ARBA00004141"/>
    </source>
</evidence>
<feature type="transmembrane region" description="Helical" evidence="6">
    <location>
        <begin position="325"/>
        <end position="347"/>
    </location>
</feature>
<feature type="transmembrane region" description="Helical" evidence="6">
    <location>
        <begin position="201"/>
        <end position="224"/>
    </location>
</feature>
<evidence type="ECO:0000256" key="3">
    <source>
        <dbReference type="ARBA" id="ARBA00022692"/>
    </source>
</evidence>
<dbReference type="EMBL" id="KZ825277">
    <property type="protein sequence ID" value="PYI12915.1"/>
    <property type="molecule type" value="Genomic_DNA"/>
</dbReference>
<keyword evidence="4 6" id="KW-1133">Transmembrane helix</keyword>
<proteinExistence type="inferred from homology"/>
<dbReference type="InterPro" id="IPR001248">
    <property type="entry name" value="Pur-cyt_permease"/>
</dbReference>
<reference evidence="7 8" key="1">
    <citation type="submission" date="2018-02" db="EMBL/GenBank/DDBJ databases">
        <title>The genomes of Aspergillus section Nigri reveals drivers in fungal speciation.</title>
        <authorList>
            <consortium name="DOE Joint Genome Institute"/>
            <person name="Vesth T.C."/>
            <person name="Nybo J."/>
            <person name="Theobald S."/>
            <person name="Brandl J."/>
            <person name="Frisvad J.C."/>
            <person name="Nielsen K.F."/>
            <person name="Lyhne E.K."/>
            <person name="Kogle M.E."/>
            <person name="Kuo A."/>
            <person name="Riley R."/>
            <person name="Clum A."/>
            <person name="Nolan M."/>
            <person name="Lipzen A."/>
            <person name="Salamov A."/>
            <person name="Henrissat B."/>
            <person name="Wiebenga A."/>
            <person name="De vries R.P."/>
            <person name="Grigoriev I.V."/>
            <person name="Mortensen U.H."/>
            <person name="Andersen M.R."/>
            <person name="Baker S.E."/>
        </authorList>
    </citation>
    <scope>NUCLEOTIDE SEQUENCE [LARGE SCALE GENOMIC DNA]</scope>
    <source>
        <strain evidence="7 8">CBS 115571</strain>
    </source>
</reference>
<dbReference type="OMA" id="FNWLYGF"/>
<feature type="transmembrane region" description="Helical" evidence="6">
    <location>
        <begin position="175"/>
        <end position="194"/>
    </location>
</feature>
<dbReference type="GO" id="GO:0005886">
    <property type="term" value="C:plasma membrane"/>
    <property type="evidence" value="ECO:0007669"/>
    <property type="project" value="TreeGrafter"/>
</dbReference>
<keyword evidence="8" id="KW-1185">Reference proteome</keyword>
<evidence type="ECO:0000256" key="2">
    <source>
        <dbReference type="ARBA" id="ARBA00008974"/>
    </source>
</evidence>
<dbReference type="PANTHER" id="PTHR30618:SF0">
    <property type="entry name" value="PURINE-URACIL PERMEASE NCS1"/>
    <property type="match status" value="1"/>
</dbReference>
<keyword evidence="3 6" id="KW-0812">Transmembrane</keyword>
<feature type="transmembrane region" description="Helical" evidence="6">
    <location>
        <begin position="437"/>
        <end position="457"/>
    </location>
</feature>